<reference evidence="1 2" key="1">
    <citation type="submission" date="2020-03" db="EMBL/GenBank/DDBJ databases">
        <title>Draft Genome Sequence of Cudoniella acicularis.</title>
        <authorList>
            <person name="Buettner E."/>
            <person name="Kellner H."/>
        </authorList>
    </citation>
    <scope>NUCLEOTIDE SEQUENCE [LARGE SCALE GENOMIC DNA]</scope>
    <source>
        <strain evidence="1 2">DSM 108380</strain>
    </source>
</reference>
<evidence type="ECO:0000313" key="1">
    <source>
        <dbReference type="EMBL" id="KAF4626447.1"/>
    </source>
</evidence>
<dbReference type="OrthoDB" id="4297162at2759"/>
<accession>A0A8H4RAE9</accession>
<dbReference type="Proteomes" id="UP000566819">
    <property type="component" value="Unassembled WGS sequence"/>
</dbReference>
<protein>
    <submittedName>
        <fullName evidence="1">Uncharacterized protein</fullName>
    </submittedName>
</protein>
<sequence>MQPILYLSLAATVCFASPSHFDFSDTLRLEGGLPDWINLIPANKAPQSIQQMMAKNPNGLNPDFKYSINDEKIPEMNLNLQSTISSIDFYATAGCHGGGANGDINIVAKDFAGAKLCPTGNSGDGNNDDLEDNGASFFMHDNLGNCQLHWYKAPGCNDGDWLGFTGGSEQGGKCNIPYGGNGKAITGIRAFNYICEDD</sequence>
<gene>
    <name evidence="1" type="ORF">G7Y89_g11718</name>
</gene>
<name>A0A8H4RAE9_9HELO</name>
<keyword evidence="2" id="KW-1185">Reference proteome</keyword>
<evidence type="ECO:0000313" key="2">
    <source>
        <dbReference type="Proteomes" id="UP000566819"/>
    </source>
</evidence>
<comment type="caution">
    <text evidence="1">The sequence shown here is derived from an EMBL/GenBank/DDBJ whole genome shotgun (WGS) entry which is preliminary data.</text>
</comment>
<dbReference type="EMBL" id="JAAMPI010001151">
    <property type="protein sequence ID" value="KAF4626447.1"/>
    <property type="molecule type" value="Genomic_DNA"/>
</dbReference>
<dbReference type="AlphaFoldDB" id="A0A8H4RAE9"/>
<organism evidence="1 2">
    <name type="scientific">Cudoniella acicularis</name>
    <dbReference type="NCBI Taxonomy" id="354080"/>
    <lineage>
        <taxon>Eukaryota</taxon>
        <taxon>Fungi</taxon>
        <taxon>Dikarya</taxon>
        <taxon>Ascomycota</taxon>
        <taxon>Pezizomycotina</taxon>
        <taxon>Leotiomycetes</taxon>
        <taxon>Helotiales</taxon>
        <taxon>Tricladiaceae</taxon>
        <taxon>Cudoniella</taxon>
    </lineage>
</organism>
<proteinExistence type="predicted"/>